<dbReference type="NCBIfam" id="TIGR02532">
    <property type="entry name" value="IV_pilin_GFxxxE"/>
    <property type="match status" value="1"/>
</dbReference>
<organism evidence="2 3">
    <name type="scientific">Fusibacter ferrireducens</name>
    <dbReference type="NCBI Taxonomy" id="2785058"/>
    <lineage>
        <taxon>Bacteria</taxon>
        <taxon>Bacillati</taxon>
        <taxon>Bacillota</taxon>
        <taxon>Clostridia</taxon>
        <taxon>Eubacteriales</taxon>
        <taxon>Eubacteriales Family XII. Incertae Sedis</taxon>
        <taxon>Fusibacter</taxon>
    </lineage>
</organism>
<dbReference type="Pfam" id="PF07963">
    <property type="entry name" value="N_methyl"/>
    <property type="match status" value="1"/>
</dbReference>
<keyword evidence="1" id="KW-1133">Transmembrane helix</keyword>
<sequence>MKPKKAFTLVEVIVAVALVGMVVVVYLNGIGQGFLMMRSGVDYTISTFDAQKEMEELVKEYKSDFENSPGDKDFSVDVFTGDNKVSVDLKTVKTTDTSNPIYTAFVTSYKLPEALSPSISLFEVGVYTQNTNTLAFPWFEDAIELRANFTQDAIPVIYQNRSRWYISNEAEKEPTYPSGYLVYKETLEDMPPAGAYVDTLVKNSENAPILAEHYYYFEARPFTAEGKIATSINEDRILVLNRNGSELWQNFIEDAYFNRVSKLKTDTYVDVMQNRKWPTLDVDWGKNEDPEGPLVAARIPASLVNKAIRADVNFEIDKKALDSNSTLLGTGIAFVNADNSGYMVTFDVIHNKILIHKLNAGQYEVGAPLKEINLLTDSAFEKFRTNIDGNVVFDWTKSFNSALSFNPDTSKLEFQLQFSNESDEIISSDMISMDLGSNPIVPEFVGFKSFSERDYKPDSQYEIVDKYERNYASHFYNLSLTKLGEEDEDVVDIILNKNVFVYGSELSFQGTEVTGDHSAVFISNKDGALEYANLNGGGRINVSNIYIQGKIDITGGSALLGSQNFPGEIHVNNDVSFGTGTRHIYGDMYINGDFRIGHAIVHGDVFVDGDFGLGTGIGRDLNEFLAMEGHIYYTGNFIESPNEYNTSLTGFPATKVTYVKPVNIPELTMPICHEDQWYADRGYKTDKNVKLSDGIRLFVDDYKTTLGWWKESGKNIVIVAKTGDIEIKGISDRTVTGILFAPNGKVTVDAAGGRFEGLVIARDGFFVPSGGSWVKFLSATTFVDKADVPFRAPIE</sequence>
<dbReference type="Proteomes" id="UP000614200">
    <property type="component" value="Unassembled WGS sequence"/>
</dbReference>
<protein>
    <submittedName>
        <fullName evidence="2">Prepilin-type N-terminal cleavage/methylation domain-containing protein</fullName>
    </submittedName>
</protein>
<dbReference type="InterPro" id="IPR012902">
    <property type="entry name" value="N_methyl_site"/>
</dbReference>
<evidence type="ECO:0000313" key="3">
    <source>
        <dbReference type="Proteomes" id="UP000614200"/>
    </source>
</evidence>
<reference evidence="2 3" key="1">
    <citation type="submission" date="2020-11" db="EMBL/GenBank/DDBJ databases">
        <title>Fusibacter basophilias sp. nov.</title>
        <authorList>
            <person name="Qiu D."/>
        </authorList>
    </citation>
    <scope>NUCLEOTIDE SEQUENCE [LARGE SCALE GENOMIC DNA]</scope>
    <source>
        <strain evidence="2 3">Q10-2</strain>
    </source>
</reference>
<keyword evidence="3" id="KW-1185">Reference proteome</keyword>
<name>A0ABR9ZTQ2_9FIRM</name>
<accession>A0ABR9ZTQ2</accession>
<dbReference type="EMBL" id="JADKNH010000007">
    <property type="protein sequence ID" value="MBF4693847.1"/>
    <property type="molecule type" value="Genomic_DNA"/>
</dbReference>
<proteinExistence type="predicted"/>
<comment type="caution">
    <text evidence="2">The sequence shown here is derived from an EMBL/GenBank/DDBJ whole genome shotgun (WGS) entry which is preliminary data.</text>
</comment>
<gene>
    <name evidence="2" type="ORF">ISU02_12070</name>
</gene>
<keyword evidence="1" id="KW-0472">Membrane</keyword>
<evidence type="ECO:0000256" key="1">
    <source>
        <dbReference type="SAM" id="Phobius"/>
    </source>
</evidence>
<feature type="transmembrane region" description="Helical" evidence="1">
    <location>
        <begin position="7"/>
        <end position="27"/>
    </location>
</feature>
<evidence type="ECO:0000313" key="2">
    <source>
        <dbReference type="EMBL" id="MBF4693847.1"/>
    </source>
</evidence>
<dbReference type="RefSeq" id="WP_194702091.1">
    <property type="nucleotide sequence ID" value="NZ_JADKNH010000007.1"/>
</dbReference>
<keyword evidence="1" id="KW-0812">Transmembrane</keyword>